<organism evidence="1 2">
    <name type="scientific">Desulfamplus magnetovallimortis</name>
    <dbReference type="NCBI Taxonomy" id="1246637"/>
    <lineage>
        <taxon>Bacteria</taxon>
        <taxon>Pseudomonadati</taxon>
        <taxon>Thermodesulfobacteriota</taxon>
        <taxon>Desulfobacteria</taxon>
        <taxon>Desulfobacterales</taxon>
        <taxon>Desulfobacteraceae</taxon>
        <taxon>Desulfamplus</taxon>
    </lineage>
</organism>
<dbReference type="EMBL" id="FWEV01000024">
    <property type="protein sequence ID" value="SLM27910.1"/>
    <property type="molecule type" value="Genomic_DNA"/>
</dbReference>
<dbReference type="RefSeq" id="WP_080798865.1">
    <property type="nucleotide sequence ID" value="NZ_LT828540.1"/>
</dbReference>
<dbReference type="STRING" id="1246637.MTBBW1_120031"/>
<keyword evidence="2" id="KW-1185">Reference proteome</keyword>
<evidence type="ECO:0000313" key="1">
    <source>
        <dbReference type="EMBL" id="SLM27910.1"/>
    </source>
</evidence>
<sequence length="103" mass="11909">MSSLLKKIKRLIIKGNYQFTLKAETELESDGLIIEDALESILNAEDIYKILNSSNPKTYKKEKLYIIKSLTYDDILIYTKGKIAKINKQDQFYILISSKRSLS</sequence>
<dbReference type="AlphaFoldDB" id="A0A1W1H5Z7"/>
<gene>
    <name evidence="1" type="ORF">MTBBW1_120031</name>
</gene>
<protein>
    <submittedName>
        <fullName evidence="1">Uncharacterized protein</fullName>
    </submittedName>
</protein>
<dbReference type="Proteomes" id="UP000191931">
    <property type="component" value="Unassembled WGS sequence"/>
</dbReference>
<evidence type="ECO:0000313" key="2">
    <source>
        <dbReference type="Proteomes" id="UP000191931"/>
    </source>
</evidence>
<reference evidence="1 2" key="1">
    <citation type="submission" date="2017-03" db="EMBL/GenBank/DDBJ databases">
        <authorList>
            <person name="Afonso C.L."/>
            <person name="Miller P.J."/>
            <person name="Scott M.A."/>
            <person name="Spackman E."/>
            <person name="Goraichik I."/>
            <person name="Dimitrov K.M."/>
            <person name="Suarez D.L."/>
            <person name="Swayne D.E."/>
        </authorList>
    </citation>
    <scope>NUCLEOTIDE SEQUENCE [LARGE SCALE GENOMIC DNA]</scope>
    <source>
        <strain evidence="1">PRJEB14757</strain>
    </source>
</reference>
<name>A0A1W1H5Z7_9BACT</name>
<accession>A0A1W1H5Z7</accession>
<proteinExistence type="predicted"/>